<dbReference type="OrthoDB" id="4954742at2"/>
<dbReference type="Gene3D" id="3.90.1140.10">
    <property type="entry name" value="Cyclic phosphodiesterase"/>
    <property type="match status" value="1"/>
</dbReference>
<accession>A0A1I1KQQ6</accession>
<proteinExistence type="predicted"/>
<name>A0A1I1KQQ6_9RHOB</name>
<dbReference type="Proteomes" id="UP000231644">
    <property type="component" value="Unassembled WGS sequence"/>
</dbReference>
<dbReference type="PIRSF" id="PIRSF033328">
    <property type="entry name" value="Phest_Mll4975"/>
    <property type="match status" value="1"/>
</dbReference>
<gene>
    <name evidence="1" type="ORF">SAMN05421762_1506</name>
</gene>
<sequence length="235" mass="25957">MTYSRYAIYYTPAPGPLSDFAAAWLGWDIETGTPRAHPDLPGLPLAIDKITQTPRKYGFHATIKPPFRLAPGRTGDELLRDARALVASQGRVTLDGLSLSQLGRFLALTVTGETEALNTLAATMVRDLDHFRAPATQDELTRRRAARLSPRQDALLLDWGYPYVFEEFRFHMTLSGKLSEDVMPAVRDRLRIALDPLLQGPVTIGTLSLVGERPDKLFEIIEHLPLSPAKQGVGG</sequence>
<dbReference type="InterPro" id="IPR009389">
    <property type="entry name" value="DUF1045"/>
</dbReference>
<dbReference type="RefSeq" id="WP_093452058.1">
    <property type="nucleotide sequence ID" value="NZ_FNZG01000003.1"/>
</dbReference>
<reference evidence="1 2" key="1">
    <citation type="submission" date="2016-10" db="EMBL/GenBank/DDBJ databases">
        <authorList>
            <person name="de Groot N.N."/>
        </authorList>
    </citation>
    <scope>NUCLEOTIDE SEQUENCE [LARGE SCALE GENOMIC DNA]</scope>
    <source>
        <strain evidence="1 2">DSM 29619</strain>
    </source>
</reference>
<keyword evidence="2" id="KW-1185">Reference proteome</keyword>
<organism evidence="1 2">
    <name type="scientific">Pseudooceanicola nitratireducens</name>
    <dbReference type="NCBI Taxonomy" id="517719"/>
    <lineage>
        <taxon>Bacteria</taxon>
        <taxon>Pseudomonadati</taxon>
        <taxon>Pseudomonadota</taxon>
        <taxon>Alphaproteobacteria</taxon>
        <taxon>Rhodobacterales</taxon>
        <taxon>Paracoccaceae</taxon>
        <taxon>Pseudooceanicola</taxon>
    </lineage>
</organism>
<protein>
    <submittedName>
        <fullName evidence="1">Putative phosphonate metabolism protein</fullName>
    </submittedName>
</protein>
<dbReference type="AlphaFoldDB" id="A0A1I1KQQ6"/>
<dbReference type="EMBL" id="FOLX01000001">
    <property type="protein sequence ID" value="SFC60503.1"/>
    <property type="molecule type" value="Genomic_DNA"/>
</dbReference>
<dbReference type="NCBIfam" id="TIGR03223">
    <property type="entry name" value="Phn_opern_protn"/>
    <property type="match status" value="1"/>
</dbReference>
<evidence type="ECO:0000313" key="1">
    <source>
        <dbReference type="EMBL" id="SFC60503.1"/>
    </source>
</evidence>
<dbReference type="STRING" id="517719.SAMN05421762_1506"/>
<dbReference type="Pfam" id="PF06299">
    <property type="entry name" value="DUF1045"/>
    <property type="match status" value="1"/>
</dbReference>
<evidence type="ECO:0000313" key="2">
    <source>
        <dbReference type="Proteomes" id="UP000231644"/>
    </source>
</evidence>